<dbReference type="SUPFAM" id="SSF161219">
    <property type="entry name" value="CHY zinc finger-like"/>
    <property type="match status" value="1"/>
</dbReference>
<organism evidence="9 10">
    <name type="scientific">Phyllosticta citriasiana</name>
    <dbReference type="NCBI Taxonomy" id="595635"/>
    <lineage>
        <taxon>Eukaryota</taxon>
        <taxon>Fungi</taxon>
        <taxon>Dikarya</taxon>
        <taxon>Ascomycota</taxon>
        <taxon>Pezizomycotina</taxon>
        <taxon>Dothideomycetes</taxon>
        <taxon>Dothideomycetes incertae sedis</taxon>
        <taxon>Botryosphaeriales</taxon>
        <taxon>Phyllostictaceae</taxon>
        <taxon>Phyllosticta</taxon>
    </lineage>
</organism>
<name>A0ABR1KLZ6_9PEZI</name>
<keyword evidence="2 4" id="KW-0863">Zinc-finger</keyword>
<evidence type="ECO:0000259" key="7">
    <source>
        <dbReference type="PROSITE" id="PS50103"/>
    </source>
</evidence>
<dbReference type="PROSITE" id="PS50103">
    <property type="entry name" value="ZF_C3H1"/>
    <property type="match status" value="1"/>
</dbReference>
<dbReference type="InterPro" id="IPR036855">
    <property type="entry name" value="Znf_CCCH_sf"/>
</dbReference>
<dbReference type="EMBL" id="JBBPHU010000005">
    <property type="protein sequence ID" value="KAK7517360.1"/>
    <property type="molecule type" value="Genomic_DNA"/>
</dbReference>
<keyword evidence="10" id="KW-1185">Reference proteome</keyword>
<feature type="compositionally biased region" description="Low complexity" evidence="6">
    <location>
        <begin position="65"/>
        <end position="86"/>
    </location>
</feature>
<dbReference type="InterPro" id="IPR037274">
    <property type="entry name" value="Znf_CHY_sf"/>
</dbReference>
<feature type="compositionally biased region" description="Polar residues" evidence="6">
    <location>
        <begin position="1"/>
        <end position="14"/>
    </location>
</feature>
<keyword evidence="3 5" id="KW-0862">Zinc</keyword>
<evidence type="ECO:0000256" key="5">
    <source>
        <dbReference type="PROSITE-ProRule" id="PRU00723"/>
    </source>
</evidence>
<dbReference type="InterPro" id="IPR000571">
    <property type="entry name" value="Znf_CCCH"/>
</dbReference>
<dbReference type="SMART" id="SM00356">
    <property type="entry name" value="ZnF_C3H1"/>
    <property type="match status" value="1"/>
</dbReference>
<evidence type="ECO:0000313" key="9">
    <source>
        <dbReference type="EMBL" id="KAK7517360.1"/>
    </source>
</evidence>
<accession>A0ABR1KLZ6</accession>
<feature type="region of interest" description="Disordered" evidence="6">
    <location>
        <begin position="1"/>
        <end position="40"/>
    </location>
</feature>
<evidence type="ECO:0000256" key="4">
    <source>
        <dbReference type="PROSITE-ProRule" id="PRU00601"/>
    </source>
</evidence>
<dbReference type="InterPro" id="IPR008913">
    <property type="entry name" value="Znf_CHY"/>
</dbReference>
<feature type="region of interest" description="Disordered" evidence="6">
    <location>
        <begin position="65"/>
        <end position="144"/>
    </location>
</feature>
<evidence type="ECO:0000256" key="2">
    <source>
        <dbReference type="ARBA" id="ARBA00022771"/>
    </source>
</evidence>
<dbReference type="Pfam" id="PF05495">
    <property type="entry name" value="zf-CHY"/>
    <property type="match status" value="1"/>
</dbReference>
<dbReference type="SUPFAM" id="SSF90229">
    <property type="entry name" value="CCCH zinc finger"/>
    <property type="match status" value="1"/>
</dbReference>
<feature type="domain" description="CHY-type" evidence="8">
    <location>
        <begin position="708"/>
        <end position="775"/>
    </location>
</feature>
<dbReference type="Proteomes" id="UP001363622">
    <property type="component" value="Unassembled WGS sequence"/>
</dbReference>
<proteinExistence type="predicted"/>
<keyword evidence="1 5" id="KW-0479">Metal-binding</keyword>
<protein>
    <submittedName>
        <fullName evidence="9">Uncharacterized protein</fullName>
    </submittedName>
</protein>
<comment type="caution">
    <text evidence="9">The sequence shown here is derived from an EMBL/GenBank/DDBJ whole genome shotgun (WGS) entry which is preliminary data.</text>
</comment>
<sequence>MADNNDSAEQQQAPTGRHRRRGALQHHQPAAAPPRGATKRRACRFYASKSGCRAGDDCLFAHDAAAAAAARSQHQQHASQPPGSSAVATESERGNDASSGPPKQQHAPPAPVSSDTPAVRVDGSRVVQRPTPRAQAEDPRQFQLSQIRRRFAPKERQEANGSTVMEFGIKPSDPDFPFDIDALQCTLVVPASYGCGGGAAPPRLRVTNSEMDRGFQINVERGFDAVLAAGKSNTTLLAAMNALDKRLETLLTAQPAETFSIKIVPNAAAKETPDDAPTAAAEVAERDAPPQMLAPSALPAKPSEPAYSTEQRDAARARREQELRQLEARLQRLPQFTKLADGLFVLPVEPRKRADLPLPLQAVKTVELMVPEAYPLQPCRVQLQGIEERDASHLEHAFVERVGINPNWTLMNHINYLSANMHTMAREAPRRPEEATVAAVADQMAGLGTAQASSAAASAAGAATAQPIAGNANNDQKGHIVTIPRPPEWHPSNAEDDVEDEDSDESYADDSEEDSQDEDAVEGPRAESSPAAGPERGIALSFPHLELSGIELLELVKLCLTVKCTRCKDMRDLVNIKPQGAANKNTDVRTESCEKCANVLSIGYRMDMMHANSVRAGHLDLDGCTPVDLLTSNFVPTCSGCSTPYPSPGVASVRGENAMAICRACHKKMGFRIPEVKFLLVSASTGRAARPLPRKKARENLGIVAGQELPRRGRCTHYAKSFRWFRFSCCNKVFPCDRCHDAEAGHPNEHANRMTCGYCSREQNFRPEDCGVCHATLIGKKGSGFWEGGKDKDQRRLGASCRTCGVVCCQMRRQWATFQNNLFFLSFGTSLSSSLHADDPMLFE</sequence>
<evidence type="ECO:0000256" key="3">
    <source>
        <dbReference type="ARBA" id="ARBA00022833"/>
    </source>
</evidence>
<evidence type="ECO:0000259" key="8">
    <source>
        <dbReference type="PROSITE" id="PS51266"/>
    </source>
</evidence>
<feature type="region of interest" description="Disordered" evidence="6">
    <location>
        <begin position="468"/>
        <end position="535"/>
    </location>
</feature>
<feature type="domain" description="C3H1-type" evidence="7">
    <location>
        <begin position="37"/>
        <end position="65"/>
    </location>
</feature>
<reference evidence="9 10" key="1">
    <citation type="submission" date="2024-04" db="EMBL/GenBank/DDBJ databases">
        <title>Phyllosticta paracitricarpa is synonymous to the EU quarantine fungus P. citricarpa based on phylogenomic analyses.</title>
        <authorList>
            <consortium name="Lawrence Berkeley National Laboratory"/>
            <person name="Van Ingen-Buijs V.A."/>
            <person name="Van Westerhoven A.C."/>
            <person name="Haridas S."/>
            <person name="Skiadas P."/>
            <person name="Martin F."/>
            <person name="Groenewald J.Z."/>
            <person name="Crous P.W."/>
            <person name="Seidl M.F."/>
        </authorList>
    </citation>
    <scope>NUCLEOTIDE SEQUENCE [LARGE SCALE GENOMIC DNA]</scope>
    <source>
        <strain evidence="9 10">CBS 123371</strain>
    </source>
</reference>
<evidence type="ECO:0000256" key="6">
    <source>
        <dbReference type="SAM" id="MobiDB-lite"/>
    </source>
</evidence>
<evidence type="ECO:0000256" key="1">
    <source>
        <dbReference type="ARBA" id="ARBA00022723"/>
    </source>
</evidence>
<dbReference type="PROSITE" id="PS51266">
    <property type="entry name" value="ZF_CHY"/>
    <property type="match status" value="1"/>
</dbReference>
<gene>
    <name evidence="9" type="ORF">IWZ03DRAFT_170271</name>
</gene>
<feature type="zinc finger region" description="C3H1-type" evidence="5">
    <location>
        <begin position="37"/>
        <end position="65"/>
    </location>
</feature>
<evidence type="ECO:0000313" key="10">
    <source>
        <dbReference type="Proteomes" id="UP001363622"/>
    </source>
</evidence>
<feature type="region of interest" description="Disordered" evidence="6">
    <location>
        <begin position="269"/>
        <end position="321"/>
    </location>
</feature>
<feature type="compositionally biased region" description="Basic and acidic residues" evidence="6">
    <location>
        <begin position="310"/>
        <end position="321"/>
    </location>
</feature>
<feature type="compositionally biased region" description="Acidic residues" evidence="6">
    <location>
        <begin position="494"/>
        <end position="521"/>
    </location>
</feature>